<evidence type="ECO:0000256" key="1">
    <source>
        <dbReference type="SAM" id="Phobius"/>
    </source>
</evidence>
<feature type="transmembrane region" description="Helical" evidence="1">
    <location>
        <begin position="51"/>
        <end position="70"/>
    </location>
</feature>
<feature type="transmembrane region" description="Helical" evidence="1">
    <location>
        <begin position="12"/>
        <end position="31"/>
    </location>
</feature>
<organism evidence="2 3">
    <name type="scientific">Candidatus Enterococcus murrayae</name>
    <dbReference type="NCBI Taxonomy" id="2815321"/>
    <lineage>
        <taxon>Bacteria</taxon>
        <taxon>Bacillati</taxon>
        <taxon>Bacillota</taxon>
        <taxon>Bacilli</taxon>
        <taxon>Lactobacillales</taxon>
        <taxon>Enterococcaceae</taxon>
        <taxon>Enterococcus</taxon>
    </lineage>
</organism>
<gene>
    <name evidence="2" type="ORF">JZO85_16665</name>
</gene>
<dbReference type="Proteomes" id="UP000664495">
    <property type="component" value="Unassembled WGS sequence"/>
</dbReference>
<dbReference type="EMBL" id="JAFLVR010000042">
    <property type="protein sequence ID" value="MBO0453891.1"/>
    <property type="molecule type" value="Genomic_DNA"/>
</dbReference>
<proteinExistence type="predicted"/>
<keyword evidence="1" id="KW-0812">Transmembrane</keyword>
<reference evidence="2 3" key="1">
    <citation type="submission" date="2021-03" db="EMBL/GenBank/DDBJ databases">
        <title>Enterococcal diversity collection.</title>
        <authorList>
            <person name="Gilmore M.S."/>
            <person name="Schwartzman J."/>
            <person name="Van Tyne D."/>
            <person name="Martin M."/>
            <person name="Earl A.M."/>
            <person name="Manson A.L."/>
            <person name="Straub T."/>
            <person name="Salamzade R."/>
            <person name="Saavedra J."/>
            <person name="Lebreton F."/>
            <person name="Prichula J."/>
            <person name="Schaufler K."/>
            <person name="Gaca A."/>
            <person name="Sgardioli B."/>
            <person name="Wagenaar J."/>
            <person name="Strong T."/>
        </authorList>
    </citation>
    <scope>NUCLEOTIDE SEQUENCE [LARGE SCALE GENOMIC DNA]</scope>
    <source>
        <strain evidence="2 3">MJM16</strain>
    </source>
</reference>
<protein>
    <submittedName>
        <fullName evidence="2">Uncharacterized protein</fullName>
    </submittedName>
</protein>
<keyword evidence="1" id="KW-0472">Membrane</keyword>
<dbReference type="RefSeq" id="WP_207109647.1">
    <property type="nucleotide sequence ID" value="NZ_JAFLVR010000042.1"/>
</dbReference>
<comment type="caution">
    <text evidence="2">The sequence shown here is derived from an EMBL/GenBank/DDBJ whole genome shotgun (WGS) entry which is preliminary data.</text>
</comment>
<name>A0ABS3HKA9_9ENTE</name>
<sequence>MTIVESDLLKVGFALEAILLITLILILQFIVTSGRIRKDPFSKKGKSKFSLYLAAILIIVAMLLVFLGVIKGATWSF</sequence>
<evidence type="ECO:0000313" key="3">
    <source>
        <dbReference type="Proteomes" id="UP000664495"/>
    </source>
</evidence>
<evidence type="ECO:0000313" key="2">
    <source>
        <dbReference type="EMBL" id="MBO0453891.1"/>
    </source>
</evidence>
<accession>A0ABS3HKA9</accession>
<keyword evidence="3" id="KW-1185">Reference proteome</keyword>
<keyword evidence="1" id="KW-1133">Transmembrane helix</keyword>